<protein>
    <recommendedName>
        <fullName evidence="2">Reverse transcriptase zinc-binding domain-containing protein</fullName>
    </recommendedName>
</protein>
<organism evidence="3 4">
    <name type="scientific">Nelumbo nucifera</name>
    <name type="common">Sacred lotus</name>
    <dbReference type="NCBI Taxonomy" id="4432"/>
    <lineage>
        <taxon>Eukaryota</taxon>
        <taxon>Viridiplantae</taxon>
        <taxon>Streptophyta</taxon>
        <taxon>Embryophyta</taxon>
        <taxon>Tracheophyta</taxon>
        <taxon>Spermatophyta</taxon>
        <taxon>Magnoliopsida</taxon>
        <taxon>Proteales</taxon>
        <taxon>Nelumbonaceae</taxon>
        <taxon>Nelumbo</taxon>
    </lineage>
</organism>
<gene>
    <name evidence="3" type="ORF">HUJ06_027089</name>
</gene>
<feature type="domain" description="Reverse transcriptase zinc-binding" evidence="2">
    <location>
        <begin position="3"/>
        <end position="78"/>
    </location>
</feature>
<sequence>MIRDEAGDKFWAKHVWNNAVPNKIAVFAWKLINRALPTDDRIQSKGINLASRCWCCTNRTNESLHHLFIGSEMATALWSYFATIFEVNIQPDDSIYFRLLKWFRQVGCSTSIRRVEWGFLLSSSCGRSGSNEIEDAMEKTNPPTL</sequence>
<evidence type="ECO:0000313" key="4">
    <source>
        <dbReference type="Proteomes" id="UP000607653"/>
    </source>
</evidence>
<evidence type="ECO:0000259" key="2">
    <source>
        <dbReference type="Pfam" id="PF13966"/>
    </source>
</evidence>
<evidence type="ECO:0000313" key="3">
    <source>
        <dbReference type="EMBL" id="DAD25625.1"/>
    </source>
</evidence>
<dbReference type="Proteomes" id="UP000607653">
    <property type="component" value="Unassembled WGS sequence"/>
</dbReference>
<dbReference type="Pfam" id="PF13966">
    <property type="entry name" value="zf-RVT"/>
    <property type="match status" value="1"/>
</dbReference>
<name>A0A822Y3I3_NELNU</name>
<dbReference type="InterPro" id="IPR026960">
    <property type="entry name" value="RVT-Znf"/>
</dbReference>
<reference evidence="3 4" key="1">
    <citation type="journal article" date="2020" name="Mol. Biol. Evol.">
        <title>Distinct Expression and Methylation Patterns for Genes with Different Fates following a Single Whole-Genome Duplication in Flowering Plants.</title>
        <authorList>
            <person name="Shi T."/>
            <person name="Rahmani R.S."/>
            <person name="Gugger P.F."/>
            <person name="Wang M."/>
            <person name="Li H."/>
            <person name="Zhang Y."/>
            <person name="Li Z."/>
            <person name="Wang Q."/>
            <person name="Van de Peer Y."/>
            <person name="Marchal K."/>
            <person name="Chen J."/>
        </authorList>
    </citation>
    <scope>NUCLEOTIDE SEQUENCE [LARGE SCALE GENOMIC DNA]</scope>
    <source>
        <tissue evidence="3">Leaf</tissue>
    </source>
</reference>
<dbReference type="EMBL" id="DUZY01000001">
    <property type="protein sequence ID" value="DAD25625.1"/>
    <property type="molecule type" value="Genomic_DNA"/>
</dbReference>
<keyword evidence="4" id="KW-1185">Reference proteome</keyword>
<proteinExistence type="predicted"/>
<comment type="caution">
    <text evidence="3">The sequence shown here is derived from an EMBL/GenBank/DDBJ whole genome shotgun (WGS) entry which is preliminary data.</text>
</comment>
<evidence type="ECO:0000256" key="1">
    <source>
        <dbReference type="SAM" id="MobiDB-lite"/>
    </source>
</evidence>
<dbReference type="AlphaFoldDB" id="A0A822Y3I3"/>
<accession>A0A822Y3I3</accession>
<feature type="region of interest" description="Disordered" evidence="1">
    <location>
        <begin position="126"/>
        <end position="145"/>
    </location>
</feature>